<dbReference type="PROSITE" id="PS50405">
    <property type="entry name" value="GST_CTER"/>
    <property type="match status" value="1"/>
</dbReference>
<dbReference type="SFLD" id="SFLDG01150">
    <property type="entry name" value="Main.1:_Beta-like"/>
    <property type="match status" value="1"/>
</dbReference>
<keyword evidence="6" id="KW-1185">Reference proteome</keyword>
<dbReference type="SFLD" id="SFLDS00019">
    <property type="entry name" value="Glutathione_Transferase_(cytos"/>
    <property type="match status" value="1"/>
</dbReference>
<dbReference type="OrthoDB" id="9810080at2"/>
<dbReference type="InterPro" id="IPR036282">
    <property type="entry name" value="Glutathione-S-Trfase_C_sf"/>
</dbReference>
<dbReference type="GO" id="GO:0004601">
    <property type="term" value="F:peroxidase activity"/>
    <property type="evidence" value="ECO:0007669"/>
    <property type="project" value="UniProtKB-ARBA"/>
</dbReference>
<organism evidence="5 6">
    <name type="scientific">Dickeya fangzhongdai</name>
    <dbReference type="NCBI Taxonomy" id="1778540"/>
    <lineage>
        <taxon>Bacteria</taxon>
        <taxon>Pseudomonadati</taxon>
        <taxon>Pseudomonadota</taxon>
        <taxon>Gammaproteobacteria</taxon>
        <taxon>Enterobacterales</taxon>
        <taxon>Pectobacteriaceae</taxon>
        <taxon>Dickeya</taxon>
    </lineage>
</organism>
<dbReference type="RefSeq" id="WP_038919671.1">
    <property type="nucleotide sequence ID" value="NZ_BMJF01000002.1"/>
</dbReference>
<dbReference type="EMBL" id="CP025003">
    <property type="protein sequence ID" value="ATZ95161.1"/>
    <property type="molecule type" value="Genomic_DNA"/>
</dbReference>
<evidence type="ECO:0000256" key="3">
    <source>
        <dbReference type="ARBA" id="ARBA00047960"/>
    </source>
</evidence>
<protein>
    <recommendedName>
        <fullName evidence="1">glutathione transferase</fullName>
        <ecNumber evidence="1">2.5.1.18</ecNumber>
    </recommendedName>
</protein>
<dbReference type="Gene3D" id="3.40.30.10">
    <property type="entry name" value="Glutaredoxin"/>
    <property type="match status" value="1"/>
</dbReference>
<dbReference type="SFLD" id="SFLDG00358">
    <property type="entry name" value="Main_(cytGST)"/>
    <property type="match status" value="1"/>
</dbReference>
<dbReference type="EC" id="2.5.1.18" evidence="1"/>
<dbReference type="GO" id="GO:0005737">
    <property type="term" value="C:cytoplasm"/>
    <property type="evidence" value="ECO:0007669"/>
    <property type="project" value="UniProtKB-ARBA"/>
</dbReference>
<evidence type="ECO:0000256" key="4">
    <source>
        <dbReference type="RuleBase" id="RU003494"/>
    </source>
</evidence>
<evidence type="ECO:0000313" key="6">
    <source>
        <dbReference type="Proteomes" id="UP000231901"/>
    </source>
</evidence>
<evidence type="ECO:0000256" key="2">
    <source>
        <dbReference type="ARBA" id="ARBA00022679"/>
    </source>
</evidence>
<reference evidence="6" key="1">
    <citation type="journal article" date="2018" name="Genome Announc.">
        <title>Complete genome sequence of a Dickeya fangzhongdai type strain causing bleeding canker of pear tree trunks.</title>
        <authorList>
            <person name="Zhao Y."/>
            <person name="Tian Y."/>
            <person name="Li X."/>
            <person name="Hu B."/>
        </authorList>
    </citation>
    <scope>NUCLEOTIDE SEQUENCE [LARGE SCALE GENOMIC DNA]</scope>
    <source>
        <strain evidence="6">DSM 101947</strain>
    </source>
</reference>
<dbReference type="Proteomes" id="UP000231901">
    <property type="component" value="Chromosome"/>
</dbReference>
<gene>
    <name evidence="5" type="ORF">CVE23_14945</name>
</gene>
<dbReference type="CDD" id="cd03046">
    <property type="entry name" value="GST_N_GTT1_like"/>
    <property type="match status" value="1"/>
</dbReference>
<keyword evidence="2 5" id="KW-0808">Transferase</keyword>
<dbReference type="PANTHER" id="PTHR44051:SF9">
    <property type="entry name" value="GLUTATHIONE S-TRANSFERASE 1"/>
    <property type="match status" value="1"/>
</dbReference>
<comment type="catalytic activity">
    <reaction evidence="3">
        <text>RX + glutathione = an S-substituted glutathione + a halide anion + H(+)</text>
        <dbReference type="Rhea" id="RHEA:16437"/>
        <dbReference type="ChEBI" id="CHEBI:15378"/>
        <dbReference type="ChEBI" id="CHEBI:16042"/>
        <dbReference type="ChEBI" id="CHEBI:17792"/>
        <dbReference type="ChEBI" id="CHEBI:57925"/>
        <dbReference type="ChEBI" id="CHEBI:90779"/>
        <dbReference type="EC" id="2.5.1.18"/>
    </reaction>
</comment>
<dbReference type="Pfam" id="PF02798">
    <property type="entry name" value="GST_N"/>
    <property type="match status" value="1"/>
</dbReference>
<dbReference type="InterPro" id="IPR004045">
    <property type="entry name" value="Glutathione_S-Trfase_N"/>
</dbReference>
<dbReference type="FunFam" id="3.40.30.10:FF:000156">
    <property type="entry name" value="Glutathione S-transferase 1"/>
    <property type="match status" value="1"/>
</dbReference>
<dbReference type="InterPro" id="IPR036249">
    <property type="entry name" value="Thioredoxin-like_sf"/>
</dbReference>
<proteinExistence type="inferred from homology"/>
<sequence>MTIRLHHLNASRSMRILWLLEEAQLPYELIRYQRNPQTQLAPEALKAIHPLGKSPVVEIDGKVIAESGAIVEYIISKYAPQLAPDEQDAGYADYLQWIHFAESSAMLPVLLKVFNQFEKNTGQTLKFLDDYAEVEFKKVFSYLNDYLASREFIVGQRLTGADFMLGFVVKLVTERFNLGQQYPHILRYSQRIADIPSWQQAQRLESTQA</sequence>
<evidence type="ECO:0000256" key="1">
    <source>
        <dbReference type="ARBA" id="ARBA00012452"/>
    </source>
</evidence>
<dbReference type="InterPro" id="IPR040079">
    <property type="entry name" value="Glutathione_S-Trfase"/>
</dbReference>
<dbReference type="Gene3D" id="1.20.1050.10">
    <property type="match status" value="1"/>
</dbReference>
<dbReference type="AlphaFoldDB" id="A0A2K8QNT5"/>
<dbReference type="Pfam" id="PF00043">
    <property type="entry name" value="GST_C"/>
    <property type="match status" value="1"/>
</dbReference>
<dbReference type="GO" id="GO:0004364">
    <property type="term" value="F:glutathione transferase activity"/>
    <property type="evidence" value="ECO:0007669"/>
    <property type="project" value="UniProtKB-EC"/>
</dbReference>
<dbReference type="SUPFAM" id="SSF52833">
    <property type="entry name" value="Thioredoxin-like"/>
    <property type="match status" value="1"/>
</dbReference>
<dbReference type="SUPFAM" id="SSF47616">
    <property type="entry name" value="GST C-terminal domain-like"/>
    <property type="match status" value="1"/>
</dbReference>
<dbReference type="InterPro" id="IPR004046">
    <property type="entry name" value="GST_C"/>
</dbReference>
<accession>A0A2K8QNT5</accession>
<dbReference type="PANTHER" id="PTHR44051">
    <property type="entry name" value="GLUTATHIONE S-TRANSFERASE-RELATED"/>
    <property type="match status" value="1"/>
</dbReference>
<dbReference type="GeneID" id="66565625"/>
<dbReference type="KEGG" id="dfn:CVE23_14945"/>
<evidence type="ECO:0000313" key="5">
    <source>
        <dbReference type="EMBL" id="ATZ95161.1"/>
    </source>
</evidence>
<name>A0A2K8QNT5_9GAMM</name>
<dbReference type="PROSITE" id="PS50404">
    <property type="entry name" value="GST_NTER"/>
    <property type="match status" value="1"/>
</dbReference>
<comment type="similarity">
    <text evidence="4">Belongs to the GST superfamily.</text>
</comment>
<dbReference type="InterPro" id="IPR010987">
    <property type="entry name" value="Glutathione-S-Trfase_C-like"/>
</dbReference>